<evidence type="ECO:0000313" key="1">
    <source>
        <dbReference type="EMBL" id="KAJ8535696.1"/>
    </source>
</evidence>
<evidence type="ECO:0000313" key="2">
    <source>
        <dbReference type="Proteomes" id="UP001152561"/>
    </source>
</evidence>
<name>A0A9Q1R127_9SOLA</name>
<protein>
    <submittedName>
        <fullName evidence="1">Uncharacterized protein</fullName>
    </submittedName>
</protein>
<organism evidence="1 2">
    <name type="scientific">Anisodus acutangulus</name>
    <dbReference type="NCBI Taxonomy" id="402998"/>
    <lineage>
        <taxon>Eukaryota</taxon>
        <taxon>Viridiplantae</taxon>
        <taxon>Streptophyta</taxon>
        <taxon>Embryophyta</taxon>
        <taxon>Tracheophyta</taxon>
        <taxon>Spermatophyta</taxon>
        <taxon>Magnoliopsida</taxon>
        <taxon>eudicotyledons</taxon>
        <taxon>Gunneridae</taxon>
        <taxon>Pentapetalae</taxon>
        <taxon>asterids</taxon>
        <taxon>lamiids</taxon>
        <taxon>Solanales</taxon>
        <taxon>Solanaceae</taxon>
        <taxon>Solanoideae</taxon>
        <taxon>Hyoscyameae</taxon>
        <taxon>Anisodus</taxon>
    </lineage>
</organism>
<accession>A0A9Q1R127</accession>
<dbReference type="EMBL" id="JAJAGQ010000018">
    <property type="protein sequence ID" value="KAJ8535696.1"/>
    <property type="molecule type" value="Genomic_DNA"/>
</dbReference>
<dbReference type="AlphaFoldDB" id="A0A9Q1R127"/>
<keyword evidence="2" id="KW-1185">Reference proteome</keyword>
<sequence length="84" mass="9402">MVTFSTRQNQLEAMYKKSYQELNDVIGGHQRLERDKLSTIAENLGDELYSPTIGPLPVRIGDIPDSSCEIQTLTGCCTVQIEIK</sequence>
<gene>
    <name evidence="1" type="ORF">K7X08_023416</name>
</gene>
<dbReference type="Proteomes" id="UP001152561">
    <property type="component" value="Unassembled WGS sequence"/>
</dbReference>
<comment type="caution">
    <text evidence="1">The sequence shown here is derived from an EMBL/GenBank/DDBJ whole genome shotgun (WGS) entry which is preliminary data.</text>
</comment>
<reference evidence="2" key="1">
    <citation type="journal article" date="2023" name="Proc. Natl. Acad. Sci. U.S.A.">
        <title>Genomic and structural basis for evolution of tropane alkaloid biosynthesis.</title>
        <authorList>
            <person name="Wanga Y.-J."/>
            <person name="Taina T."/>
            <person name="Yua J.-Y."/>
            <person name="Lia J."/>
            <person name="Xua B."/>
            <person name="Chenc J."/>
            <person name="D'Auriad J.C."/>
            <person name="Huanga J.-P."/>
            <person name="Huanga S.-X."/>
        </authorList>
    </citation>
    <scope>NUCLEOTIDE SEQUENCE [LARGE SCALE GENOMIC DNA]</scope>
    <source>
        <strain evidence="2">cv. KIB-2019</strain>
    </source>
</reference>
<proteinExistence type="predicted"/>